<keyword evidence="2" id="KW-0238">DNA-binding</keyword>
<accession>A0A9X2DSV4</accession>
<dbReference type="PANTHER" id="PTHR47894">
    <property type="entry name" value="HTH-TYPE TRANSCRIPTIONAL REGULATOR GADX"/>
    <property type="match status" value="1"/>
</dbReference>
<keyword evidence="6" id="KW-1185">Reference proteome</keyword>
<evidence type="ECO:0000256" key="3">
    <source>
        <dbReference type="ARBA" id="ARBA00023163"/>
    </source>
</evidence>
<dbReference type="Gene3D" id="1.10.10.60">
    <property type="entry name" value="Homeodomain-like"/>
    <property type="match status" value="1"/>
</dbReference>
<evidence type="ECO:0000256" key="2">
    <source>
        <dbReference type="ARBA" id="ARBA00023125"/>
    </source>
</evidence>
<dbReference type="Proteomes" id="UP001139179">
    <property type="component" value="Unassembled WGS sequence"/>
</dbReference>
<dbReference type="InterPro" id="IPR032687">
    <property type="entry name" value="AraC-type_N"/>
</dbReference>
<evidence type="ECO:0000256" key="1">
    <source>
        <dbReference type="ARBA" id="ARBA00023015"/>
    </source>
</evidence>
<dbReference type="GO" id="GO:0000976">
    <property type="term" value="F:transcription cis-regulatory region binding"/>
    <property type="evidence" value="ECO:0007669"/>
    <property type="project" value="TreeGrafter"/>
</dbReference>
<dbReference type="EMBL" id="JAMBOL010000034">
    <property type="protein sequence ID" value="MCM3716324.1"/>
    <property type="molecule type" value="Genomic_DNA"/>
</dbReference>
<keyword evidence="1" id="KW-0805">Transcription regulation</keyword>
<sequence length="322" mass="36837">MKITMTKQMQLFIESLGISIDALLKKANIADARWQHTLTISDLDYVNLLQELDQLLTDEQLVVFSQIENLNMFIPPLFAALTAKNGYEGIQRLQKYKRLIGPMEMNVIETGQTLSITFSFVRVNQELPRFALLAEQLLLVSLVRTGTGENVMPLMIEGPYSYGAKIEEWLGVSGIKSVKNRLVFKKEDVMQPFLTENNVMWGYLEPEFTKRLYQVSTEKTFSQNVQAKLFSAIPSGSFTVKDVAKSMGISVRTLQRNLAAENTTFQKQLQIVQQQLAFHYLQRSDLTTDDISYLLGYADTNSFVRAFKRWTGKTLSEYRLPR</sequence>
<dbReference type="GO" id="GO:0003700">
    <property type="term" value="F:DNA-binding transcription factor activity"/>
    <property type="evidence" value="ECO:0007669"/>
    <property type="project" value="InterPro"/>
</dbReference>
<gene>
    <name evidence="5" type="ORF">M3202_19960</name>
</gene>
<proteinExistence type="predicted"/>
<dbReference type="InterPro" id="IPR009057">
    <property type="entry name" value="Homeodomain-like_sf"/>
</dbReference>
<protein>
    <submittedName>
        <fullName evidence="5">AraC family transcriptional regulator</fullName>
    </submittedName>
</protein>
<organism evidence="5 6">
    <name type="scientific">Halalkalibacter oceani</name>
    <dbReference type="NCBI Taxonomy" id="1653776"/>
    <lineage>
        <taxon>Bacteria</taxon>
        <taxon>Bacillati</taxon>
        <taxon>Bacillota</taxon>
        <taxon>Bacilli</taxon>
        <taxon>Bacillales</taxon>
        <taxon>Bacillaceae</taxon>
        <taxon>Halalkalibacter</taxon>
    </lineage>
</organism>
<feature type="domain" description="HTH araC/xylS-type" evidence="4">
    <location>
        <begin position="223"/>
        <end position="321"/>
    </location>
</feature>
<name>A0A9X2DSV4_9BACI</name>
<reference evidence="5" key="1">
    <citation type="submission" date="2022-05" db="EMBL/GenBank/DDBJ databases">
        <title>Comparative Genomics of Spacecraft Associated Microbes.</title>
        <authorList>
            <person name="Tran M.T."/>
            <person name="Wright A."/>
            <person name="Seuylemezian A."/>
            <person name="Eisen J."/>
            <person name="Coil D."/>
        </authorList>
    </citation>
    <scope>NUCLEOTIDE SEQUENCE</scope>
    <source>
        <strain evidence="5">214.1.1</strain>
    </source>
</reference>
<dbReference type="AlphaFoldDB" id="A0A9X2DSV4"/>
<dbReference type="RefSeq" id="WP_251224994.1">
    <property type="nucleotide sequence ID" value="NZ_JAMBOL010000034.1"/>
</dbReference>
<keyword evidence="3" id="KW-0804">Transcription</keyword>
<dbReference type="Pfam" id="PF12833">
    <property type="entry name" value="HTH_18"/>
    <property type="match status" value="1"/>
</dbReference>
<dbReference type="SUPFAM" id="SSF46689">
    <property type="entry name" value="Homeodomain-like"/>
    <property type="match status" value="1"/>
</dbReference>
<dbReference type="SMART" id="SM00342">
    <property type="entry name" value="HTH_ARAC"/>
    <property type="match status" value="1"/>
</dbReference>
<dbReference type="PROSITE" id="PS01124">
    <property type="entry name" value="HTH_ARAC_FAMILY_2"/>
    <property type="match status" value="1"/>
</dbReference>
<dbReference type="InterPro" id="IPR018060">
    <property type="entry name" value="HTH_AraC"/>
</dbReference>
<evidence type="ECO:0000259" key="4">
    <source>
        <dbReference type="PROSITE" id="PS01124"/>
    </source>
</evidence>
<evidence type="ECO:0000313" key="6">
    <source>
        <dbReference type="Proteomes" id="UP001139179"/>
    </source>
</evidence>
<dbReference type="Pfam" id="PF12625">
    <property type="entry name" value="Arabinose_bd"/>
    <property type="match status" value="1"/>
</dbReference>
<dbReference type="GO" id="GO:0005829">
    <property type="term" value="C:cytosol"/>
    <property type="evidence" value="ECO:0007669"/>
    <property type="project" value="TreeGrafter"/>
</dbReference>
<dbReference type="PANTHER" id="PTHR47894:SF1">
    <property type="entry name" value="HTH-TYPE TRANSCRIPTIONAL REGULATOR VQSM"/>
    <property type="match status" value="1"/>
</dbReference>
<comment type="caution">
    <text evidence="5">The sequence shown here is derived from an EMBL/GenBank/DDBJ whole genome shotgun (WGS) entry which is preliminary data.</text>
</comment>
<evidence type="ECO:0000313" key="5">
    <source>
        <dbReference type="EMBL" id="MCM3716324.1"/>
    </source>
</evidence>